<proteinExistence type="predicted"/>
<organism evidence="1 2">
    <name type="scientific">Cinara cedri</name>
    <dbReference type="NCBI Taxonomy" id="506608"/>
    <lineage>
        <taxon>Eukaryota</taxon>
        <taxon>Metazoa</taxon>
        <taxon>Ecdysozoa</taxon>
        <taxon>Arthropoda</taxon>
        <taxon>Hexapoda</taxon>
        <taxon>Insecta</taxon>
        <taxon>Pterygota</taxon>
        <taxon>Neoptera</taxon>
        <taxon>Paraneoptera</taxon>
        <taxon>Hemiptera</taxon>
        <taxon>Sternorrhyncha</taxon>
        <taxon>Aphidomorpha</taxon>
        <taxon>Aphidoidea</taxon>
        <taxon>Aphididae</taxon>
        <taxon>Lachninae</taxon>
        <taxon>Cinara</taxon>
    </lineage>
</organism>
<dbReference type="Proteomes" id="UP000325440">
    <property type="component" value="Unassembled WGS sequence"/>
</dbReference>
<dbReference type="OrthoDB" id="10405827at2759"/>
<keyword evidence="2" id="KW-1185">Reference proteome</keyword>
<gene>
    <name evidence="1" type="ORF">CINCED_3A007855</name>
</gene>
<dbReference type="EMBL" id="CABPRJ010001449">
    <property type="protein sequence ID" value="VVC37582.1"/>
    <property type="molecule type" value="Genomic_DNA"/>
</dbReference>
<dbReference type="AlphaFoldDB" id="A0A5E4N211"/>
<name>A0A5E4N211_9HEMI</name>
<evidence type="ECO:0000313" key="2">
    <source>
        <dbReference type="Proteomes" id="UP000325440"/>
    </source>
</evidence>
<sequence>MPGFRCLFDDTNSTDIIDFETLVSFYLPEVGTVTTNCELQIWKQNLKGLVTSNGEMIPSNPLDAIRHCDPIIFPDIFILLKM</sequence>
<reference evidence="1 2" key="1">
    <citation type="submission" date="2019-08" db="EMBL/GenBank/DDBJ databases">
        <authorList>
            <person name="Alioto T."/>
            <person name="Alioto T."/>
            <person name="Gomez Garrido J."/>
        </authorList>
    </citation>
    <scope>NUCLEOTIDE SEQUENCE [LARGE SCALE GENOMIC DNA]</scope>
</reference>
<accession>A0A5E4N211</accession>
<protein>
    <submittedName>
        <fullName evidence="1">Uncharacterized protein</fullName>
    </submittedName>
</protein>
<evidence type="ECO:0000313" key="1">
    <source>
        <dbReference type="EMBL" id="VVC37582.1"/>
    </source>
</evidence>